<dbReference type="AlphaFoldDB" id="A0AAV1RWX4"/>
<dbReference type="Proteomes" id="UP001314170">
    <property type="component" value="Unassembled WGS sequence"/>
</dbReference>
<keyword evidence="2" id="KW-1185">Reference proteome</keyword>
<sequence>MKFKQHGARKSDKDLSPISTDYISATHPYKSSTPLSQQNTPTASYIKSIELPSASPINRSTAKTSYLPPLFLPIEAEPPPSSLYFFPPKPNHHHYLFPFVL</sequence>
<reference evidence="1 2" key="1">
    <citation type="submission" date="2024-01" db="EMBL/GenBank/DDBJ databases">
        <authorList>
            <person name="Waweru B."/>
        </authorList>
    </citation>
    <scope>NUCLEOTIDE SEQUENCE [LARGE SCALE GENOMIC DNA]</scope>
</reference>
<protein>
    <submittedName>
        <fullName evidence="1">Uncharacterized protein</fullName>
    </submittedName>
</protein>
<gene>
    <name evidence="1" type="ORF">DCAF_LOCUS14910</name>
</gene>
<organism evidence="1 2">
    <name type="scientific">Dovyalis caffra</name>
    <dbReference type="NCBI Taxonomy" id="77055"/>
    <lineage>
        <taxon>Eukaryota</taxon>
        <taxon>Viridiplantae</taxon>
        <taxon>Streptophyta</taxon>
        <taxon>Embryophyta</taxon>
        <taxon>Tracheophyta</taxon>
        <taxon>Spermatophyta</taxon>
        <taxon>Magnoliopsida</taxon>
        <taxon>eudicotyledons</taxon>
        <taxon>Gunneridae</taxon>
        <taxon>Pentapetalae</taxon>
        <taxon>rosids</taxon>
        <taxon>fabids</taxon>
        <taxon>Malpighiales</taxon>
        <taxon>Salicaceae</taxon>
        <taxon>Flacourtieae</taxon>
        <taxon>Dovyalis</taxon>
    </lineage>
</organism>
<evidence type="ECO:0000313" key="2">
    <source>
        <dbReference type="Proteomes" id="UP001314170"/>
    </source>
</evidence>
<dbReference type="EMBL" id="CAWUPB010001158">
    <property type="protein sequence ID" value="CAK7339834.1"/>
    <property type="molecule type" value="Genomic_DNA"/>
</dbReference>
<name>A0AAV1RWX4_9ROSI</name>
<accession>A0AAV1RWX4</accession>
<evidence type="ECO:0000313" key="1">
    <source>
        <dbReference type="EMBL" id="CAK7339834.1"/>
    </source>
</evidence>
<proteinExistence type="predicted"/>
<comment type="caution">
    <text evidence="1">The sequence shown here is derived from an EMBL/GenBank/DDBJ whole genome shotgun (WGS) entry which is preliminary data.</text>
</comment>